<name>A0A1G2H5S9_9BACT</name>
<proteinExistence type="predicted"/>
<sequence>MVVTYYVEVQRPFTRRVVSSLEGGTVFNFLPVVMANGRTRIAPLWKCSPKQIGLLKETVGERLSEFRVFLRRGKGSIRERVRKLQFSRTQVRESRIRAQIGPLLRREKPWMTTS</sequence>
<comment type="caution">
    <text evidence="1">The sequence shown here is derived from an EMBL/GenBank/DDBJ whole genome shotgun (WGS) entry which is preliminary data.</text>
</comment>
<dbReference type="Proteomes" id="UP000178996">
    <property type="component" value="Unassembled WGS sequence"/>
</dbReference>
<accession>A0A1G2H5S9</accession>
<dbReference type="EMBL" id="MHOB01000026">
    <property type="protein sequence ID" value="OGZ57298.1"/>
    <property type="molecule type" value="Genomic_DNA"/>
</dbReference>
<reference evidence="1 2" key="1">
    <citation type="journal article" date="2016" name="Nat. Commun.">
        <title>Thousands of microbial genomes shed light on interconnected biogeochemical processes in an aquifer system.</title>
        <authorList>
            <person name="Anantharaman K."/>
            <person name="Brown C.T."/>
            <person name="Hug L.A."/>
            <person name="Sharon I."/>
            <person name="Castelle C.J."/>
            <person name="Probst A.J."/>
            <person name="Thomas B.C."/>
            <person name="Singh A."/>
            <person name="Wilkins M.J."/>
            <person name="Karaoz U."/>
            <person name="Brodie E.L."/>
            <person name="Williams K.H."/>
            <person name="Hubbard S.S."/>
            <person name="Banfield J.F."/>
        </authorList>
    </citation>
    <scope>NUCLEOTIDE SEQUENCE [LARGE SCALE GENOMIC DNA]</scope>
</reference>
<evidence type="ECO:0000313" key="2">
    <source>
        <dbReference type="Proteomes" id="UP000178996"/>
    </source>
</evidence>
<organism evidence="1 2">
    <name type="scientific">Candidatus Ryanbacteria bacterium RIFCSPLOWO2_12_FULL_47_9c</name>
    <dbReference type="NCBI Taxonomy" id="1802131"/>
    <lineage>
        <taxon>Bacteria</taxon>
        <taxon>Candidatus Ryaniibacteriota</taxon>
    </lineage>
</organism>
<protein>
    <submittedName>
        <fullName evidence="1">Uncharacterized protein</fullName>
    </submittedName>
</protein>
<dbReference type="AlphaFoldDB" id="A0A1G2H5S9"/>
<evidence type="ECO:0000313" key="1">
    <source>
        <dbReference type="EMBL" id="OGZ57298.1"/>
    </source>
</evidence>
<gene>
    <name evidence="1" type="ORF">A3G60_01475</name>
</gene>